<evidence type="ECO:0000256" key="1">
    <source>
        <dbReference type="ARBA" id="ARBA00004141"/>
    </source>
</evidence>
<feature type="transmembrane region" description="Helical" evidence="6">
    <location>
        <begin position="77"/>
        <end position="93"/>
    </location>
</feature>
<comment type="similarity">
    <text evidence="2">Belongs to the TspO/BZRP family.</text>
</comment>
<evidence type="ECO:0000256" key="5">
    <source>
        <dbReference type="ARBA" id="ARBA00023136"/>
    </source>
</evidence>
<dbReference type="PANTHER" id="PTHR10057">
    <property type="entry name" value="PERIPHERAL-TYPE BENZODIAZEPINE RECEPTOR"/>
    <property type="match status" value="1"/>
</dbReference>
<name>A0ABV2AZ74_9GAMM</name>
<evidence type="ECO:0000313" key="7">
    <source>
        <dbReference type="EMBL" id="MES1928908.1"/>
    </source>
</evidence>
<dbReference type="Gene3D" id="1.20.1260.100">
    <property type="entry name" value="TspO/MBR protein"/>
    <property type="match status" value="1"/>
</dbReference>
<feature type="transmembrane region" description="Helical" evidence="6">
    <location>
        <begin position="47"/>
        <end position="65"/>
    </location>
</feature>
<feature type="transmembrane region" description="Helical" evidence="6">
    <location>
        <begin position="7"/>
        <end position="27"/>
    </location>
</feature>
<feature type="transmembrane region" description="Helical" evidence="6">
    <location>
        <begin position="99"/>
        <end position="118"/>
    </location>
</feature>
<gene>
    <name evidence="7" type="ORF">SADO_06627</name>
</gene>
<dbReference type="EMBL" id="APND01000002">
    <property type="protein sequence ID" value="MES1928908.1"/>
    <property type="molecule type" value="Genomic_DNA"/>
</dbReference>
<organism evidence="7 8">
    <name type="scientific">Salinisphaera dokdonensis CL-ES53</name>
    <dbReference type="NCBI Taxonomy" id="1304272"/>
    <lineage>
        <taxon>Bacteria</taxon>
        <taxon>Pseudomonadati</taxon>
        <taxon>Pseudomonadota</taxon>
        <taxon>Gammaproteobacteria</taxon>
        <taxon>Salinisphaerales</taxon>
        <taxon>Salinisphaeraceae</taxon>
        <taxon>Salinisphaera</taxon>
    </lineage>
</organism>
<keyword evidence="4 6" id="KW-1133">Transmembrane helix</keyword>
<protein>
    <submittedName>
        <fullName evidence="7">TspO and MBR-like protein</fullName>
    </submittedName>
</protein>
<evidence type="ECO:0000313" key="8">
    <source>
        <dbReference type="Proteomes" id="UP001460888"/>
    </source>
</evidence>
<evidence type="ECO:0000256" key="6">
    <source>
        <dbReference type="SAM" id="Phobius"/>
    </source>
</evidence>
<keyword evidence="8" id="KW-1185">Reference proteome</keyword>
<comment type="caution">
    <text evidence="7">The sequence shown here is derived from an EMBL/GenBank/DDBJ whole genome shotgun (WGS) entry which is preliminary data.</text>
</comment>
<feature type="transmembrane region" description="Helical" evidence="6">
    <location>
        <begin position="130"/>
        <end position="152"/>
    </location>
</feature>
<keyword evidence="3 6" id="KW-0812">Transmembrane</keyword>
<sequence length="157" mass="16932">MREGFQATRAALVCGIAVALVSLTGAVFPPGAWYEQLNQPGGTPPDIAFPIAWTLLYIGMAVAAWRVWRAVGIGRGLALFAAQLLCNALWMPVAFGAHALGWALLVIVALWLLLAATLSEFWRADRFAGLLLVPYLAWVSYAVYLNAGLLFLNWGSA</sequence>
<dbReference type="InterPro" id="IPR038330">
    <property type="entry name" value="TspO/MBR-related_sf"/>
</dbReference>
<keyword evidence="5 6" id="KW-0472">Membrane</keyword>
<dbReference type="RefSeq" id="WP_353110323.1">
    <property type="nucleotide sequence ID" value="NZ_APND01000002.1"/>
</dbReference>
<dbReference type="Pfam" id="PF03073">
    <property type="entry name" value="TspO_MBR"/>
    <property type="match status" value="1"/>
</dbReference>
<comment type="subcellular location">
    <subcellularLocation>
        <location evidence="1">Membrane</location>
        <topology evidence="1">Multi-pass membrane protein</topology>
    </subcellularLocation>
</comment>
<evidence type="ECO:0000256" key="3">
    <source>
        <dbReference type="ARBA" id="ARBA00022692"/>
    </source>
</evidence>
<reference evidence="7 8" key="1">
    <citation type="submission" date="2013-03" db="EMBL/GenBank/DDBJ databases">
        <title>Salinisphaera dokdonensis CL-ES53 Genome Sequencing.</title>
        <authorList>
            <person name="Li C."/>
            <person name="Lai Q."/>
            <person name="Shao Z."/>
        </authorList>
    </citation>
    <scope>NUCLEOTIDE SEQUENCE [LARGE SCALE GENOMIC DNA]</scope>
    <source>
        <strain evidence="7 8">CL-ES53</strain>
    </source>
</reference>
<dbReference type="CDD" id="cd15904">
    <property type="entry name" value="TSPO_MBR"/>
    <property type="match status" value="1"/>
</dbReference>
<dbReference type="InterPro" id="IPR004307">
    <property type="entry name" value="TspO_MBR"/>
</dbReference>
<dbReference type="Proteomes" id="UP001460888">
    <property type="component" value="Unassembled WGS sequence"/>
</dbReference>
<evidence type="ECO:0000256" key="4">
    <source>
        <dbReference type="ARBA" id="ARBA00022989"/>
    </source>
</evidence>
<evidence type="ECO:0000256" key="2">
    <source>
        <dbReference type="ARBA" id="ARBA00007524"/>
    </source>
</evidence>
<proteinExistence type="inferred from homology"/>
<accession>A0ABV2AZ74</accession>
<dbReference type="PANTHER" id="PTHR10057:SF0">
    <property type="entry name" value="TRANSLOCATOR PROTEIN"/>
    <property type="match status" value="1"/>
</dbReference>
<dbReference type="PIRSF" id="PIRSF005859">
    <property type="entry name" value="PBR"/>
    <property type="match status" value="1"/>
</dbReference>